<reference evidence="1" key="1">
    <citation type="submission" date="2022-10" db="EMBL/GenBank/DDBJ databases">
        <authorList>
            <person name="Hyden B.L."/>
            <person name="Feng K."/>
            <person name="Yates T."/>
            <person name="Jawdy S."/>
            <person name="Smart L.B."/>
            <person name="Muchero W."/>
        </authorList>
    </citation>
    <scope>NUCLEOTIDE SEQUENCE</scope>
    <source>
        <tissue evidence="1">Shoot tip</tissue>
    </source>
</reference>
<name>A0ABQ9BEB1_9ROSI</name>
<protein>
    <submittedName>
        <fullName evidence="1">Uncharacterized protein</fullName>
    </submittedName>
</protein>
<evidence type="ECO:0000313" key="1">
    <source>
        <dbReference type="EMBL" id="KAJ6382613.1"/>
    </source>
</evidence>
<gene>
    <name evidence="1" type="ORF">OIU77_031117</name>
</gene>
<sequence>MRMFFGFLQGFAANFKGEEVRKEWLRVRRVICKHFNLKGIVLYHSFFFFEF</sequence>
<reference evidence="1" key="2">
    <citation type="journal article" date="2023" name="Int. J. Mol. Sci.">
        <title>De Novo Assembly and Annotation of 11 Diverse Shrub Willow (Salix) Genomes Reveals Novel Gene Organization in Sex-Linked Regions.</title>
        <authorList>
            <person name="Hyden B."/>
            <person name="Feng K."/>
            <person name="Yates T.B."/>
            <person name="Jawdy S."/>
            <person name="Cereghino C."/>
            <person name="Smart L.B."/>
            <person name="Muchero W."/>
        </authorList>
    </citation>
    <scope>NUCLEOTIDE SEQUENCE</scope>
    <source>
        <tissue evidence="1">Shoot tip</tissue>
    </source>
</reference>
<comment type="caution">
    <text evidence="1">The sequence shown here is derived from an EMBL/GenBank/DDBJ whole genome shotgun (WGS) entry which is preliminary data.</text>
</comment>
<proteinExistence type="predicted"/>
<dbReference type="EMBL" id="JAPFFI010000009">
    <property type="protein sequence ID" value="KAJ6382613.1"/>
    <property type="molecule type" value="Genomic_DNA"/>
</dbReference>
<keyword evidence="2" id="KW-1185">Reference proteome</keyword>
<organism evidence="1 2">
    <name type="scientific">Salix suchowensis</name>
    <dbReference type="NCBI Taxonomy" id="1278906"/>
    <lineage>
        <taxon>Eukaryota</taxon>
        <taxon>Viridiplantae</taxon>
        <taxon>Streptophyta</taxon>
        <taxon>Embryophyta</taxon>
        <taxon>Tracheophyta</taxon>
        <taxon>Spermatophyta</taxon>
        <taxon>Magnoliopsida</taxon>
        <taxon>eudicotyledons</taxon>
        <taxon>Gunneridae</taxon>
        <taxon>Pentapetalae</taxon>
        <taxon>rosids</taxon>
        <taxon>fabids</taxon>
        <taxon>Malpighiales</taxon>
        <taxon>Salicaceae</taxon>
        <taxon>Saliceae</taxon>
        <taxon>Salix</taxon>
    </lineage>
</organism>
<accession>A0ABQ9BEB1</accession>
<evidence type="ECO:0000313" key="2">
    <source>
        <dbReference type="Proteomes" id="UP001141253"/>
    </source>
</evidence>
<dbReference type="Proteomes" id="UP001141253">
    <property type="component" value="Chromosome 6"/>
</dbReference>